<evidence type="ECO:0000313" key="5">
    <source>
        <dbReference type="Proteomes" id="UP001163846"/>
    </source>
</evidence>
<reference evidence="4" key="1">
    <citation type="submission" date="2022-08" db="EMBL/GenBank/DDBJ databases">
        <authorList>
            <consortium name="DOE Joint Genome Institute"/>
            <person name="Min B."/>
            <person name="Riley R."/>
            <person name="Sierra-Patev S."/>
            <person name="Naranjo-Ortiz M."/>
            <person name="Looney B."/>
            <person name="Konkel Z."/>
            <person name="Slot J.C."/>
            <person name="Sakamoto Y."/>
            <person name="Steenwyk J.L."/>
            <person name="Rokas A."/>
            <person name="Carro J."/>
            <person name="Camarero S."/>
            <person name="Ferreira P."/>
            <person name="Molpeceres G."/>
            <person name="Ruiz-Duenas F.J."/>
            <person name="Serrano A."/>
            <person name="Henrissat B."/>
            <person name="Drula E."/>
            <person name="Hughes K.W."/>
            <person name="Mata J.L."/>
            <person name="Ishikawa N.K."/>
            <person name="Vargas-Isla R."/>
            <person name="Ushijima S."/>
            <person name="Smith C.A."/>
            <person name="Ahrendt S."/>
            <person name="Andreopoulos W."/>
            <person name="He G."/>
            <person name="Labutti K."/>
            <person name="Lipzen A."/>
            <person name="Ng V."/>
            <person name="Sandor L."/>
            <person name="Barry K."/>
            <person name="Martinez A.T."/>
            <person name="Xiao Y."/>
            <person name="Gibbons J.G."/>
            <person name="Terashima K."/>
            <person name="Hibbett D.S."/>
            <person name="Grigoriev I.V."/>
        </authorList>
    </citation>
    <scope>NUCLEOTIDE SEQUENCE</scope>
    <source>
        <strain evidence="4">TFB9207</strain>
    </source>
</reference>
<evidence type="ECO:0000256" key="2">
    <source>
        <dbReference type="SAM" id="MobiDB-lite"/>
    </source>
</evidence>
<comment type="caution">
    <text evidence="4">The sequence shown here is derived from an EMBL/GenBank/DDBJ whole genome shotgun (WGS) entry which is preliminary data.</text>
</comment>
<sequence length="187" mass="20931">MRRRHCSRQRRRKLVMEWIESLSLVGVRVNERTLRPKIQAILEAKGWEVTEKTVSKSWCRNFLREKSDKISPSSTSGLPRAPSPAPGPSEDMSPASQLAAQMIEDPLITMPSTSSIASSLTPLAITSSPNSSSSDAQSPSPNPSLRRENELLQHENTFLRLQYFNAMEMIAVLRERCERLEAVGRAA</sequence>
<accession>A0AA38UK11</accession>
<evidence type="ECO:0000313" key="4">
    <source>
        <dbReference type="EMBL" id="KAJ3844139.1"/>
    </source>
</evidence>
<dbReference type="GO" id="GO:0003677">
    <property type="term" value="F:DNA binding"/>
    <property type="evidence" value="ECO:0007669"/>
    <property type="project" value="UniProtKB-KW"/>
</dbReference>
<dbReference type="InterPro" id="IPR006600">
    <property type="entry name" value="HTH_CenpB_DNA-bd_dom"/>
</dbReference>
<gene>
    <name evidence="4" type="ORF">F5878DRAFT_170998</name>
</gene>
<proteinExistence type="predicted"/>
<evidence type="ECO:0000256" key="1">
    <source>
        <dbReference type="ARBA" id="ARBA00023125"/>
    </source>
</evidence>
<dbReference type="Pfam" id="PF03221">
    <property type="entry name" value="HTH_Tnp_Tc5"/>
    <property type="match status" value="1"/>
</dbReference>
<name>A0AA38UK11_9AGAR</name>
<organism evidence="4 5">
    <name type="scientific">Lentinula raphanica</name>
    <dbReference type="NCBI Taxonomy" id="153919"/>
    <lineage>
        <taxon>Eukaryota</taxon>
        <taxon>Fungi</taxon>
        <taxon>Dikarya</taxon>
        <taxon>Basidiomycota</taxon>
        <taxon>Agaricomycotina</taxon>
        <taxon>Agaricomycetes</taxon>
        <taxon>Agaricomycetidae</taxon>
        <taxon>Agaricales</taxon>
        <taxon>Marasmiineae</taxon>
        <taxon>Omphalotaceae</taxon>
        <taxon>Lentinula</taxon>
    </lineage>
</organism>
<dbReference type="PROSITE" id="PS51253">
    <property type="entry name" value="HTH_CENPB"/>
    <property type="match status" value="1"/>
</dbReference>
<keyword evidence="5" id="KW-1185">Reference proteome</keyword>
<feature type="region of interest" description="Disordered" evidence="2">
    <location>
        <begin position="123"/>
        <end position="146"/>
    </location>
</feature>
<feature type="domain" description="HTH CENPB-type" evidence="3">
    <location>
        <begin position="1"/>
        <end position="72"/>
    </location>
</feature>
<dbReference type="EMBL" id="MU805959">
    <property type="protein sequence ID" value="KAJ3844139.1"/>
    <property type="molecule type" value="Genomic_DNA"/>
</dbReference>
<dbReference type="Proteomes" id="UP001163846">
    <property type="component" value="Unassembled WGS sequence"/>
</dbReference>
<feature type="region of interest" description="Disordered" evidence="2">
    <location>
        <begin position="68"/>
        <end position="104"/>
    </location>
</feature>
<feature type="compositionally biased region" description="Low complexity" evidence="2">
    <location>
        <begin position="127"/>
        <end position="139"/>
    </location>
</feature>
<keyword evidence="1" id="KW-0238">DNA-binding</keyword>
<dbReference type="AlphaFoldDB" id="A0AA38UK11"/>
<evidence type="ECO:0000259" key="3">
    <source>
        <dbReference type="PROSITE" id="PS51253"/>
    </source>
</evidence>
<protein>
    <recommendedName>
        <fullName evidence="3">HTH CENPB-type domain-containing protein</fullName>
    </recommendedName>
</protein>